<sequence length="206" mass="22109">MFRPTSASASDALFDAFLDNSLLAVVIGHWDNNNNNNNKFAPPSGRNPYGSGLGETLKAAQAAALPIGVLYLSKPLRADMAHLRCARLGVSIAEKFRGRGYGREAVGWALDWAFGFAGLRRVELGCAEFNERAVGMFGGMGFRLEGRKREALFVAGEWFDLMEYGMLAREWEALRGAVDPRLMGGGDGDGGEVEGEGEGEGEGGEV</sequence>
<protein>
    <submittedName>
        <fullName evidence="3">Acyl-CoA N-acyltransferase</fullName>
    </submittedName>
</protein>
<keyword evidence="4" id="KW-1185">Reference proteome</keyword>
<gene>
    <name evidence="3" type="ORF">B0T17DRAFT_529864</name>
</gene>
<dbReference type="Pfam" id="PF00583">
    <property type="entry name" value="Acetyltransf_1"/>
    <property type="match status" value="1"/>
</dbReference>
<evidence type="ECO:0000256" key="1">
    <source>
        <dbReference type="SAM" id="MobiDB-lite"/>
    </source>
</evidence>
<evidence type="ECO:0000313" key="4">
    <source>
        <dbReference type="Proteomes" id="UP001174934"/>
    </source>
</evidence>
<feature type="compositionally biased region" description="Acidic residues" evidence="1">
    <location>
        <begin position="189"/>
        <end position="206"/>
    </location>
</feature>
<dbReference type="PANTHER" id="PTHR43415">
    <property type="entry name" value="SPERMIDINE N(1)-ACETYLTRANSFERASE"/>
    <property type="match status" value="1"/>
</dbReference>
<comment type="caution">
    <text evidence="3">The sequence shown here is derived from an EMBL/GenBank/DDBJ whole genome shotgun (WGS) entry which is preliminary data.</text>
</comment>
<proteinExistence type="predicted"/>
<dbReference type="AlphaFoldDB" id="A0AA40CA00"/>
<dbReference type="GO" id="GO:0016747">
    <property type="term" value="F:acyltransferase activity, transferring groups other than amino-acyl groups"/>
    <property type="evidence" value="ECO:0007669"/>
    <property type="project" value="InterPro"/>
</dbReference>
<accession>A0AA40CA00</accession>
<dbReference type="Proteomes" id="UP001174934">
    <property type="component" value="Unassembled WGS sequence"/>
</dbReference>
<dbReference type="InterPro" id="IPR000182">
    <property type="entry name" value="GNAT_dom"/>
</dbReference>
<feature type="region of interest" description="Disordered" evidence="1">
    <location>
        <begin position="182"/>
        <end position="206"/>
    </location>
</feature>
<evidence type="ECO:0000313" key="3">
    <source>
        <dbReference type="EMBL" id="KAK0630996.1"/>
    </source>
</evidence>
<dbReference type="SUPFAM" id="SSF55729">
    <property type="entry name" value="Acyl-CoA N-acyltransferases (Nat)"/>
    <property type="match status" value="1"/>
</dbReference>
<organism evidence="3 4">
    <name type="scientific">Bombardia bombarda</name>
    <dbReference type="NCBI Taxonomy" id="252184"/>
    <lineage>
        <taxon>Eukaryota</taxon>
        <taxon>Fungi</taxon>
        <taxon>Dikarya</taxon>
        <taxon>Ascomycota</taxon>
        <taxon>Pezizomycotina</taxon>
        <taxon>Sordariomycetes</taxon>
        <taxon>Sordariomycetidae</taxon>
        <taxon>Sordariales</taxon>
        <taxon>Lasiosphaeriaceae</taxon>
        <taxon>Bombardia</taxon>
    </lineage>
</organism>
<reference evidence="3" key="1">
    <citation type="submission" date="2023-06" db="EMBL/GenBank/DDBJ databases">
        <title>Genome-scale phylogeny and comparative genomics of the fungal order Sordariales.</title>
        <authorList>
            <consortium name="Lawrence Berkeley National Laboratory"/>
            <person name="Hensen N."/>
            <person name="Bonometti L."/>
            <person name="Westerberg I."/>
            <person name="Brannstrom I.O."/>
            <person name="Guillou S."/>
            <person name="Cros-Aarteil S."/>
            <person name="Calhoun S."/>
            <person name="Haridas S."/>
            <person name="Kuo A."/>
            <person name="Mondo S."/>
            <person name="Pangilinan J."/>
            <person name="Riley R."/>
            <person name="LaButti K."/>
            <person name="Andreopoulos B."/>
            <person name="Lipzen A."/>
            <person name="Chen C."/>
            <person name="Yanf M."/>
            <person name="Daum C."/>
            <person name="Ng V."/>
            <person name="Clum A."/>
            <person name="Steindorff A."/>
            <person name="Ohm R."/>
            <person name="Martin F."/>
            <person name="Silar P."/>
            <person name="Natvig D."/>
            <person name="Lalanne C."/>
            <person name="Gautier V."/>
            <person name="Ament-velasquez S.L."/>
            <person name="Kruys A."/>
            <person name="Hutchinson M.I."/>
            <person name="Powell A.J."/>
            <person name="Barry K."/>
            <person name="Miller A.N."/>
            <person name="Grigoriev I.V."/>
            <person name="Debuchy R."/>
            <person name="Gladieux P."/>
            <person name="Thoren M.H."/>
            <person name="Johannesson H."/>
        </authorList>
    </citation>
    <scope>NUCLEOTIDE SEQUENCE</scope>
    <source>
        <strain evidence="3">SMH3391-2</strain>
    </source>
</reference>
<dbReference type="EMBL" id="JAULSR010000002">
    <property type="protein sequence ID" value="KAK0630996.1"/>
    <property type="molecule type" value="Genomic_DNA"/>
</dbReference>
<dbReference type="PANTHER" id="PTHR43415:SF3">
    <property type="entry name" value="GNAT-FAMILY ACETYLTRANSFERASE"/>
    <property type="match status" value="1"/>
</dbReference>
<dbReference type="Gene3D" id="3.40.630.30">
    <property type="match status" value="1"/>
</dbReference>
<name>A0AA40CA00_9PEZI</name>
<dbReference type="InterPro" id="IPR016181">
    <property type="entry name" value="Acyl_CoA_acyltransferase"/>
</dbReference>
<dbReference type="PROSITE" id="PS51186">
    <property type="entry name" value="GNAT"/>
    <property type="match status" value="1"/>
</dbReference>
<feature type="domain" description="N-acetyltransferase" evidence="2">
    <location>
        <begin position="1"/>
        <end position="163"/>
    </location>
</feature>
<evidence type="ECO:0000259" key="2">
    <source>
        <dbReference type="PROSITE" id="PS51186"/>
    </source>
</evidence>